<evidence type="ECO:0000313" key="2">
    <source>
        <dbReference type="Proteomes" id="UP000011682"/>
    </source>
</evidence>
<dbReference type="AlphaFoldDB" id="S9QMI5"/>
<accession>S9QMI5</accession>
<name>S9QMI5_CYSF2</name>
<dbReference type="EMBL" id="ANAH02000007">
    <property type="protein sequence ID" value="EPX62489.1"/>
    <property type="molecule type" value="Genomic_DNA"/>
</dbReference>
<comment type="caution">
    <text evidence="1">The sequence shown here is derived from an EMBL/GenBank/DDBJ whole genome shotgun (WGS) entry which is preliminary data.</text>
</comment>
<keyword evidence="2" id="KW-1185">Reference proteome</keyword>
<gene>
    <name evidence="1" type="ORF">D187_008677</name>
</gene>
<protein>
    <submittedName>
        <fullName evidence="1">Uncharacterized protein</fullName>
    </submittedName>
</protein>
<dbReference type="Proteomes" id="UP000011682">
    <property type="component" value="Unassembled WGS sequence"/>
</dbReference>
<evidence type="ECO:0000313" key="1">
    <source>
        <dbReference type="EMBL" id="EPX62489.1"/>
    </source>
</evidence>
<reference evidence="1" key="1">
    <citation type="submission" date="2013-05" db="EMBL/GenBank/DDBJ databases">
        <title>Genome assembly of Cystobacter fuscus DSM 2262.</title>
        <authorList>
            <person name="Sharma G."/>
            <person name="Khatri I."/>
            <person name="Kaur C."/>
            <person name="Mayilraj S."/>
            <person name="Subramanian S."/>
        </authorList>
    </citation>
    <scope>NUCLEOTIDE SEQUENCE [LARGE SCALE GENOMIC DNA]</scope>
    <source>
        <strain evidence="1">DSM 2262</strain>
    </source>
</reference>
<sequence length="71" mass="8072">MRRTGALTGRPEESPQPRHLLRIPSQWNDKQPAAVGYTARGYVHFTEGGGSLPRVERRQQALRLARLLPIR</sequence>
<organism evidence="1 2">
    <name type="scientific">Cystobacter fuscus (strain ATCC 25194 / DSM 2262 / NBRC 100088 / M29)</name>
    <dbReference type="NCBI Taxonomy" id="1242864"/>
    <lineage>
        <taxon>Bacteria</taxon>
        <taxon>Pseudomonadati</taxon>
        <taxon>Myxococcota</taxon>
        <taxon>Myxococcia</taxon>
        <taxon>Myxococcales</taxon>
        <taxon>Cystobacterineae</taxon>
        <taxon>Archangiaceae</taxon>
        <taxon>Cystobacter</taxon>
    </lineage>
</organism>
<proteinExistence type="predicted"/>